<gene>
    <name evidence="2" type="ORF">SAMN05421637_1322</name>
</gene>
<organism evidence="2 3">
    <name type="scientific">Demequina mangrovi</name>
    <dbReference type="NCBI Taxonomy" id="1043493"/>
    <lineage>
        <taxon>Bacteria</taxon>
        <taxon>Bacillati</taxon>
        <taxon>Actinomycetota</taxon>
        <taxon>Actinomycetes</taxon>
        <taxon>Micrococcales</taxon>
        <taxon>Demequinaceae</taxon>
        <taxon>Demequina</taxon>
    </lineage>
</organism>
<dbReference type="InterPro" id="IPR000600">
    <property type="entry name" value="ROK"/>
</dbReference>
<dbReference type="PANTHER" id="PTHR18964:SF149">
    <property type="entry name" value="BIFUNCTIONAL UDP-N-ACETYLGLUCOSAMINE 2-EPIMERASE_N-ACETYLMANNOSAMINE KINASE"/>
    <property type="match status" value="1"/>
</dbReference>
<reference evidence="3" key="1">
    <citation type="submission" date="2016-10" db="EMBL/GenBank/DDBJ databases">
        <authorList>
            <person name="Varghese N."/>
        </authorList>
    </citation>
    <scope>NUCLEOTIDE SEQUENCE [LARGE SCALE GENOMIC DNA]</scope>
    <source>
        <strain evidence="3">DSM 24868</strain>
    </source>
</reference>
<evidence type="ECO:0000256" key="1">
    <source>
        <dbReference type="ARBA" id="ARBA00006479"/>
    </source>
</evidence>
<dbReference type="InterPro" id="IPR043129">
    <property type="entry name" value="ATPase_NBD"/>
</dbReference>
<keyword evidence="2" id="KW-0808">Transferase</keyword>
<dbReference type="eggNOG" id="COG1940">
    <property type="taxonomic scope" value="Bacteria"/>
</dbReference>
<dbReference type="InterPro" id="IPR036388">
    <property type="entry name" value="WH-like_DNA-bd_sf"/>
</dbReference>
<dbReference type="SUPFAM" id="SSF46785">
    <property type="entry name" value="Winged helix' DNA-binding domain"/>
    <property type="match status" value="1"/>
</dbReference>
<dbReference type="EMBL" id="FNZI01000002">
    <property type="protein sequence ID" value="SEJ25005.1"/>
    <property type="molecule type" value="Genomic_DNA"/>
</dbReference>
<dbReference type="Gene3D" id="1.10.10.10">
    <property type="entry name" value="Winged helix-like DNA-binding domain superfamily/Winged helix DNA-binding domain"/>
    <property type="match status" value="1"/>
</dbReference>
<dbReference type="Gene3D" id="3.30.420.40">
    <property type="match status" value="3"/>
</dbReference>
<evidence type="ECO:0000313" key="3">
    <source>
        <dbReference type="Proteomes" id="UP000183315"/>
    </source>
</evidence>
<dbReference type="PANTHER" id="PTHR18964">
    <property type="entry name" value="ROK (REPRESSOR, ORF, KINASE) FAMILY"/>
    <property type="match status" value="1"/>
</dbReference>
<keyword evidence="3" id="KW-1185">Reference proteome</keyword>
<dbReference type="GO" id="GO:0016301">
    <property type="term" value="F:kinase activity"/>
    <property type="evidence" value="ECO:0007669"/>
    <property type="project" value="UniProtKB-KW"/>
</dbReference>
<proteinExistence type="inferred from homology"/>
<sequence length="389" mass="40038">MPEDTVHADTPAEARIAAARGSRNDHTRRRNLSSLLTAVHYGGPLTRAQLTRDTGLNRSTIGGLVAELSELGLVVEDAAAETGTVGRPSHIVRPRRDVVALALHADVDALELGAVGIDGAVLARRRANLDAPPTPDDAAAFSWEAAREVAAELGGVRAAGIGAAVPGLVGIDGATVVDAPHLGWRDVALGERLRGALGIPVVVGNDANMGLRAEWSFGAAKGVDTVVYLNGSASGIGGAALVGGRMLRGGRGYGGEFGHMMIRSDGDRCSCGRRGCLETEVNAALLDEAAHDAAALDRFAEVLAAAIANLECAFDPDAVLLAGYLGALFDVRRELVTDQVRAMAFRPDAEDVVIARAALGGNRLLIGAAERAFAPLLRDPAGTALAALA</sequence>
<dbReference type="AlphaFoldDB" id="A0A1H6XKC1"/>
<dbReference type="Pfam" id="PF00480">
    <property type="entry name" value="ROK"/>
    <property type="match status" value="2"/>
</dbReference>
<dbReference type="SUPFAM" id="SSF53067">
    <property type="entry name" value="Actin-like ATPase domain"/>
    <property type="match status" value="1"/>
</dbReference>
<dbReference type="Proteomes" id="UP000183315">
    <property type="component" value="Unassembled WGS sequence"/>
</dbReference>
<protein>
    <submittedName>
        <fullName evidence="2">Sugar kinase of the NBD/HSP70 family, may contain an N-terminal HTH domain</fullName>
    </submittedName>
</protein>
<keyword evidence="2" id="KW-0418">Kinase</keyword>
<dbReference type="STRING" id="1043493.SAMN05421637_1322"/>
<evidence type="ECO:0000313" key="2">
    <source>
        <dbReference type="EMBL" id="SEJ25005.1"/>
    </source>
</evidence>
<comment type="similarity">
    <text evidence="1">Belongs to the ROK (NagC/XylR) family.</text>
</comment>
<dbReference type="OrthoDB" id="5174513at2"/>
<accession>A0A1H6XKC1</accession>
<name>A0A1H6XKC1_9MICO</name>
<dbReference type="RefSeq" id="WP_042214112.1">
    <property type="nucleotide sequence ID" value="NZ_BBLU01000005.1"/>
</dbReference>
<dbReference type="InterPro" id="IPR036390">
    <property type="entry name" value="WH_DNA-bd_sf"/>
</dbReference>